<comment type="caution">
    <text evidence="2">The sequence shown here is derived from an EMBL/GenBank/DDBJ whole genome shotgun (WGS) entry which is preliminary data.</text>
</comment>
<proteinExistence type="predicted"/>
<keyword evidence="1" id="KW-1133">Transmembrane helix</keyword>
<dbReference type="Proteomes" id="UP000026922">
    <property type="component" value="Unassembled WGS sequence"/>
</dbReference>
<keyword evidence="3" id="KW-1185">Reference proteome</keyword>
<protein>
    <submittedName>
        <fullName evidence="2">Uncharacterized protein</fullName>
    </submittedName>
</protein>
<dbReference type="EMBL" id="ARPM03000047">
    <property type="protein sequence ID" value="ETZ05451.1"/>
    <property type="molecule type" value="Genomic_DNA"/>
</dbReference>
<gene>
    <name evidence="2" type="ORF">K737_300111</name>
</gene>
<sequence>MIRQERMGTLIKAIGALIGKAIIAIGLISGLQIGLNLGLKEKLGKKC</sequence>
<keyword evidence="1" id="KW-0472">Membrane</keyword>
<keyword evidence="1" id="KW-0812">Transmembrane</keyword>
<dbReference type="AlphaFoldDB" id="A0A061JH07"/>
<organism evidence="2 3">
    <name type="scientific">Holospora undulata HU1</name>
    <dbReference type="NCBI Taxonomy" id="1321371"/>
    <lineage>
        <taxon>Bacteria</taxon>
        <taxon>Pseudomonadati</taxon>
        <taxon>Pseudomonadota</taxon>
        <taxon>Alphaproteobacteria</taxon>
        <taxon>Holosporales</taxon>
        <taxon>Holosporaceae</taxon>
        <taxon>Holospora</taxon>
    </lineage>
</organism>
<evidence type="ECO:0000313" key="2">
    <source>
        <dbReference type="EMBL" id="ETZ05451.1"/>
    </source>
</evidence>
<reference evidence="2 3" key="1">
    <citation type="journal article" date="2013" name="Genome Announc.">
        <title>Draft Genome Sequence of Holospora undulata Strain HU1, a Micronucleus-Specific Symbiont of the Ciliate Paramecium caudatum.</title>
        <authorList>
            <person name="Dohra H."/>
            <person name="Suzuki H."/>
            <person name="Suzuki T."/>
            <person name="Tanaka K."/>
            <person name="Fujishima M."/>
        </authorList>
    </citation>
    <scope>NUCLEOTIDE SEQUENCE [LARGE SCALE GENOMIC DNA]</scope>
    <source>
        <strain evidence="2 3">HU1</strain>
    </source>
</reference>
<evidence type="ECO:0000313" key="3">
    <source>
        <dbReference type="Proteomes" id="UP000026922"/>
    </source>
</evidence>
<name>A0A061JH07_9PROT</name>
<feature type="transmembrane region" description="Helical" evidence="1">
    <location>
        <begin position="12"/>
        <end position="35"/>
    </location>
</feature>
<evidence type="ECO:0000256" key="1">
    <source>
        <dbReference type="SAM" id="Phobius"/>
    </source>
</evidence>
<accession>A0A061JH07</accession>